<dbReference type="InterPro" id="IPR024399">
    <property type="entry name" value="DUF2628"/>
</dbReference>
<feature type="transmembrane region" description="Helical" evidence="1">
    <location>
        <begin position="45"/>
        <end position="63"/>
    </location>
</feature>
<sequence length="172" mass="19272">MARPDDFLRHGDPAERRDELRRYIGPNADSFLPVYDRMQAKQSSALPWTGFCWPAFFLGPVWFFYRKLWLFAGLLCAIILAVALIPKLPPISGLIVSFISARMARWLYLTDAMKRLEALRETGQINRPGAIERAGGVSKPAAWISGIIFGLLYAVTLGLVVYAISEGYPPPQ</sequence>
<dbReference type="Pfam" id="PF10947">
    <property type="entry name" value="DUF2628"/>
    <property type="match status" value="1"/>
</dbReference>
<keyword evidence="1" id="KW-0472">Membrane</keyword>
<proteinExistence type="predicted"/>
<name>A0ABT1WAG6_9PROT</name>
<dbReference type="EMBL" id="JAMSKV010000015">
    <property type="protein sequence ID" value="MCQ8279728.1"/>
    <property type="molecule type" value="Genomic_DNA"/>
</dbReference>
<keyword evidence="1" id="KW-0812">Transmembrane</keyword>
<organism evidence="2 3">
    <name type="scientific">Endosaccharibacter trunci</name>
    <dbReference type="NCBI Taxonomy" id="2812733"/>
    <lineage>
        <taxon>Bacteria</taxon>
        <taxon>Pseudomonadati</taxon>
        <taxon>Pseudomonadota</taxon>
        <taxon>Alphaproteobacteria</taxon>
        <taxon>Acetobacterales</taxon>
        <taxon>Acetobacteraceae</taxon>
        <taxon>Endosaccharibacter</taxon>
    </lineage>
</organism>
<keyword evidence="1" id="KW-1133">Transmembrane helix</keyword>
<evidence type="ECO:0000313" key="2">
    <source>
        <dbReference type="EMBL" id="MCQ8279728.1"/>
    </source>
</evidence>
<dbReference type="Proteomes" id="UP001524587">
    <property type="component" value="Unassembled WGS sequence"/>
</dbReference>
<feature type="transmembrane region" description="Helical" evidence="1">
    <location>
        <begin position="68"/>
        <end position="85"/>
    </location>
</feature>
<reference evidence="2 3" key="1">
    <citation type="submission" date="2022-06" db="EMBL/GenBank/DDBJ databases">
        <title>Endosaccharibacter gen. nov., sp. nov., endophytic bacteria isolated from sugarcane.</title>
        <authorList>
            <person name="Pitiwittayakul N."/>
            <person name="Yukphan P."/>
            <person name="Charoenyingcharoen P."/>
            <person name="Tanasupawat S."/>
        </authorList>
    </citation>
    <scope>NUCLEOTIDE SEQUENCE [LARGE SCALE GENOMIC DNA]</scope>
    <source>
        <strain evidence="2 3">KSS8</strain>
    </source>
</reference>
<keyword evidence="3" id="KW-1185">Reference proteome</keyword>
<gene>
    <name evidence="2" type="ORF">NFI95_14885</name>
</gene>
<feature type="transmembrane region" description="Helical" evidence="1">
    <location>
        <begin position="141"/>
        <end position="164"/>
    </location>
</feature>
<dbReference type="RefSeq" id="WP_422865215.1">
    <property type="nucleotide sequence ID" value="NZ_JAMSKV010000015.1"/>
</dbReference>
<evidence type="ECO:0000256" key="1">
    <source>
        <dbReference type="SAM" id="Phobius"/>
    </source>
</evidence>
<protein>
    <submittedName>
        <fullName evidence="2">DUF2628 domain-containing protein</fullName>
    </submittedName>
</protein>
<evidence type="ECO:0000313" key="3">
    <source>
        <dbReference type="Proteomes" id="UP001524587"/>
    </source>
</evidence>
<accession>A0ABT1WAG6</accession>
<comment type="caution">
    <text evidence="2">The sequence shown here is derived from an EMBL/GenBank/DDBJ whole genome shotgun (WGS) entry which is preliminary data.</text>
</comment>